<dbReference type="EnsemblFungi" id="EJT72385">
    <property type="protein sequence ID" value="EJT72385"/>
    <property type="gene ID" value="GGTG_09251"/>
</dbReference>
<dbReference type="AlphaFoldDB" id="J3P6V9"/>
<evidence type="ECO:0000313" key="4">
    <source>
        <dbReference type="Proteomes" id="UP000006039"/>
    </source>
</evidence>
<sequence>MDRIVGSLDWASSQQDEDGAVNVPAATHPEHMFSSFFLDEEECVGIQGLVMIRTSKKSDRRASLKLGWKTCGGPLSLAG</sequence>
<reference evidence="2" key="3">
    <citation type="submission" date="2010-09" db="EMBL/GenBank/DDBJ databases">
        <title>Annotation of Gaeumannomyces graminis var. tritici R3-111a-1.</title>
        <authorList>
            <consortium name="The Broad Institute Genome Sequencing Platform"/>
            <person name="Ma L.-J."/>
            <person name="Dead R."/>
            <person name="Young S.K."/>
            <person name="Zeng Q."/>
            <person name="Gargeya S."/>
            <person name="Fitzgerald M."/>
            <person name="Haas B."/>
            <person name="Abouelleil A."/>
            <person name="Alvarado L."/>
            <person name="Arachchi H.M."/>
            <person name="Berlin A."/>
            <person name="Brown A."/>
            <person name="Chapman S.B."/>
            <person name="Chen Z."/>
            <person name="Dunbar C."/>
            <person name="Freedman E."/>
            <person name="Gearin G."/>
            <person name="Gellesch M."/>
            <person name="Goldberg J."/>
            <person name="Griggs A."/>
            <person name="Gujja S."/>
            <person name="Heiman D."/>
            <person name="Howarth C."/>
            <person name="Larson L."/>
            <person name="Lui A."/>
            <person name="MacDonald P.J.P."/>
            <person name="Mehta T."/>
            <person name="Montmayeur A."/>
            <person name="Murphy C."/>
            <person name="Neiman D."/>
            <person name="Pearson M."/>
            <person name="Priest M."/>
            <person name="Roberts A."/>
            <person name="Saif S."/>
            <person name="Shea T."/>
            <person name="Shenoy N."/>
            <person name="Sisk P."/>
            <person name="Stolte C."/>
            <person name="Sykes S."/>
            <person name="Yandava C."/>
            <person name="Wortman J."/>
            <person name="Nusbaum C."/>
            <person name="Birren B."/>
        </authorList>
    </citation>
    <scope>NUCLEOTIDE SEQUENCE</scope>
    <source>
        <strain evidence="2">R3-111a-1</strain>
    </source>
</reference>
<dbReference type="VEuPathDB" id="FungiDB:GGTG_09251"/>
<reference evidence="4" key="1">
    <citation type="submission" date="2010-07" db="EMBL/GenBank/DDBJ databases">
        <title>The genome sequence of Gaeumannomyces graminis var. tritici strain R3-111a-1.</title>
        <authorList>
            <consortium name="The Broad Institute Genome Sequencing Platform"/>
            <person name="Ma L.-J."/>
            <person name="Dead R."/>
            <person name="Young S."/>
            <person name="Zeng Q."/>
            <person name="Koehrsen M."/>
            <person name="Alvarado L."/>
            <person name="Berlin A."/>
            <person name="Chapman S.B."/>
            <person name="Chen Z."/>
            <person name="Freedman E."/>
            <person name="Gellesch M."/>
            <person name="Goldberg J."/>
            <person name="Griggs A."/>
            <person name="Gujja S."/>
            <person name="Heilman E.R."/>
            <person name="Heiman D."/>
            <person name="Hepburn T."/>
            <person name="Howarth C."/>
            <person name="Jen D."/>
            <person name="Larson L."/>
            <person name="Mehta T."/>
            <person name="Neiman D."/>
            <person name="Pearson M."/>
            <person name="Roberts A."/>
            <person name="Saif S."/>
            <person name="Shea T."/>
            <person name="Shenoy N."/>
            <person name="Sisk P."/>
            <person name="Stolte C."/>
            <person name="Sykes S."/>
            <person name="Walk T."/>
            <person name="White J."/>
            <person name="Yandava C."/>
            <person name="Haas B."/>
            <person name="Nusbaum C."/>
            <person name="Birren B."/>
        </authorList>
    </citation>
    <scope>NUCLEOTIDE SEQUENCE [LARGE SCALE GENOMIC DNA]</scope>
    <source>
        <strain evidence="4">R3-111a-1</strain>
    </source>
</reference>
<reference evidence="3" key="5">
    <citation type="submission" date="2018-04" db="UniProtKB">
        <authorList>
            <consortium name="EnsemblFungi"/>
        </authorList>
    </citation>
    <scope>IDENTIFICATION</scope>
    <source>
        <strain evidence="3">R3-111a-1</strain>
    </source>
</reference>
<reference evidence="3" key="4">
    <citation type="journal article" date="2015" name="G3 (Bethesda)">
        <title>Genome sequences of three phytopathogenic species of the Magnaporthaceae family of fungi.</title>
        <authorList>
            <person name="Okagaki L.H."/>
            <person name="Nunes C.C."/>
            <person name="Sailsbery J."/>
            <person name="Clay B."/>
            <person name="Brown D."/>
            <person name="John T."/>
            <person name="Oh Y."/>
            <person name="Young N."/>
            <person name="Fitzgerald M."/>
            <person name="Haas B.J."/>
            <person name="Zeng Q."/>
            <person name="Young S."/>
            <person name="Adiconis X."/>
            <person name="Fan L."/>
            <person name="Levin J.Z."/>
            <person name="Mitchell T.K."/>
            <person name="Okubara P.A."/>
            <person name="Farman M.L."/>
            <person name="Kohn L.M."/>
            <person name="Birren B."/>
            <person name="Ma L.-J."/>
            <person name="Dean R.A."/>
        </authorList>
    </citation>
    <scope>NUCLEOTIDE SEQUENCE</scope>
    <source>
        <strain evidence="3">R3-111a-1</strain>
    </source>
</reference>
<dbReference type="HOGENOM" id="CLU_2606178_0_0_1"/>
<evidence type="ECO:0000313" key="3">
    <source>
        <dbReference type="EnsemblFungi" id="EJT72385"/>
    </source>
</evidence>
<dbReference type="EMBL" id="GL385399">
    <property type="protein sequence ID" value="EJT72385.1"/>
    <property type="molecule type" value="Genomic_DNA"/>
</dbReference>
<accession>J3P6V9</accession>
<dbReference type="Proteomes" id="UP000006039">
    <property type="component" value="Unassembled WGS sequence"/>
</dbReference>
<dbReference type="RefSeq" id="XP_009225359.1">
    <property type="nucleotide sequence ID" value="XM_009227095.1"/>
</dbReference>
<name>J3P6V9_GAET3</name>
<proteinExistence type="predicted"/>
<evidence type="ECO:0000313" key="2">
    <source>
        <dbReference type="EMBL" id="EJT72385.1"/>
    </source>
</evidence>
<keyword evidence="4" id="KW-1185">Reference proteome</keyword>
<gene>
    <name evidence="3" type="primary">20349709</name>
    <name evidence="2" type="ORF">GGTG_09251</name>
</gene>
<feature type="region of interest" description="Disordered" evidence="1">
    <location>
        <begin position="1"/>
        <end position="21"/>
    </location>
</feature>
<dbReference type="GeneID" id="20349709"/>
<evidence type="ECO:0000256" key="1">
    <source>
        <dbReference type="SAM" id="MobiDB-lite"/>
    </source>
</evidence>
<organism evidence="2">
    <name type="scientific">Gaeumannomyces tritici (strain R3-111a-1)</name>
    <name type="common">Wheat and barley take-all root rot fungus</name>
    <name type="synonym">Gaeumannomyces graminis var. tritici</name>
    <dbReference type="NCBI Taxonomy" id="644352"/>
    <lineage>
        <taxon>Eukaryota</taxon>
        <taxon>Fungi</taxon>
        <taxon>Dikarya</taxon>
        <taxon>Ascomycota</taxon>
        <taxon>Pezizomycotina</taxon>
        <taxon>Sordariomycetes</taxon>
        <taxon>Sordariomycetidae</taxon>
        <taxon>Magnaporthales</taxon>
        <taxon>Magnaporthaceae</taxon>
        <taxon>Gaeumannomyces</taxon>
    </lineage>
</organism>
<reference evidence="2" key="2">
    <citation type="submission" date="2010-07" db="EMBL/GenBank/DDBJ databases">
        <authorList>
            <consortium name="The Broad Institute Genome Sequencing Platform"/>
            <consortium name="Broad Institute Genome Sequencing Center for Infectious Disease"/>
            <person name="Ma L.-J."/>
            <person name="Dead R."/>
            <person name="Young S."/>
            <person name="Zeng Q."/>
            <person name="Koehrsen M."/>
            <person name="Alvarado L."/>
            <person name="Berlin A."/>
            <person name="Chapman S.B."/>
            <person name="Chen Z."/>
            <person name="Freedman E."/>
            <person name="Gellesch M."/>
            <person name="Goldberg J."/>
            <person name="Griggs A."/>
            <person name="Gujja S."/>
            <person name="Heilman E.R."/>
            <person name="Heiman D."/>
            <person name="Hepburn T."/>
            <person name="Howarth C."/>
            <person name="Jen D."/>
            <person name="Larson L."/>
            <person name="Mehta T."/>
            <person name="Neiman D."/>
            <person name="Pearson M."/>
            <person name="Roberts A."/>
            <person name="Saif S."/>
            <person name="Shea T."/>
            <person name="Shenoy N."/>
            <person name="Sisk P."/>
            <person name="Stolte C."/>
            <person name="Sykes S."/>
            <person name="Walk T."/>
            <person name="White J."/>
            <person name="Yandava C."/>
            <person name="Haas B."/>
            <person name="Nusbaum C."/>
            <person name="Birren B."/>
        </authorList>
    </citation>
    <scope>NUCLEOTIDE SEQUENCE</scope>
    <source>
        <strain evidence="2">R3-111a-1</strain>
    </source>
</reference>
<protein>
    <submittedName>
        <fullName evidence="2 3">Uncharacterized protein</fullName>
    </submittedName>
</protein>